<sequence length="316" mass="34739">MPEAVQYKPLGPVHTDVRHVQSSLDTLWDEAQVETRAFTGNIIALTTSRHLKRVQDTLSGLEGRYAGRQIVGVMDGNELIGVQASLIPQKGVYVERVVLNANPEQLQGAILPLLRPATINHVWWASETAPEGALLKELTDIADQVIADSLTLNLPPSNHYALADLGWSRSAGWREALAQIFDSPDAVAKLSQVQNLKVAYAGENDLAARLFAGWIAATLGWDSLKRVNFVQGHCQRENGDLCHIELTGDGVRFALETEGKEMCRVHAEFNQVDRQTEVVIPRMSLSEGLARVMSHPERAALFEAAWNLAHDSMAKA</sequence>
<accession>A0A918F0R8</accession>
<comment type="caution">
    <text evidence="2">The sequence shown here is derived from an EMBL/GenBank/DDBJ whole genome shotgun (WGS) entry which is preliminary data.</text>
</comment>
<dbReference type="InterPro" id="IPR004555">
    <property type="entry name" value="G6PDH_assembly_OpcA"/>
</dbReference>
<dbReference type="RefSeq" id="WP_189088136.1">
    <property type="nucleotide sequence ID" value="NZ_BMQL01000002.1"/>
</dbReference>
<dbReference type="AlphaFoldDB" id="A0A918F0R8"/>
<feature type="domain" description="Glucose-6-phosphate dehydrogenase assembly protein OpcA C-terminal" evidence="1">
    <location>
        <begin position="161"/>
        <end position="306"/>
    </location>
</feature>
<gene>
    <name evidence="2" type="ORF">GCM10008957_07180</name>
</gene>
<dbReference type="PANTHER" id="PTHR38658">
    <property type="entry name" value="OXPP CYCLE PROTEIN OPCA-RELATED"/>
    <property type="match status" value="1"/>
</dbReference>
<dbReference type="EMBL" id="BMQL01000002">
    <property type="protein sequence ID" value="GGQ97367.1"/>
    <property type="molecule type" value="Genomic_DNA"/>
</dbReference>
<proteinExistence type="predicted"/>
<evidence type="ECO:0000259" key="1">
    <source>
        <dbReference type="Pfam" id="PF20171"/>
    </source>
</evidence>
<protein>
    <submittedName>
        <fullName evidence="2">Glucose-6-phosphate dehydrogenase</fullName>
    </submittedName>
</protein>
<evidence type="ECO:0000313" key="2">
    <source>
        <dbReference type="EMBL" id="GGQ97367.1"/>
    </source>
</evidence>
<evidence type="ECO:0000313" key="3">
    <source>
        <dbReference type="Proteomes" id="UP000603865"/>
    </source>
</evidence>
<reference evidence="2" key="1">
    <citation type="journal article" date="2014" name="Int. J. Syst. Evol. Microbiol.">
        <title>Complete genome sequence of Corynebacterium casei LMG S-19264T (=DSM 44701T), isolated from a smear-ripened cheese.</title>
        <authorList>
            <consortium name="US DOE Joint Genome Institute (JGI-PGF)"/>
            <person name="Walter F."/>
            <person name="Albersmeier A."/>
            <person name="Kalinowski J."/>
            <person name="Ruckert C."/>
        </authorList>
    </citation>
    <scope>NUCLEOTIDE SEQUENCE</scope>
    <source>
        <strain evidence="2">JCM 31311</strain>
    </source>
</reference>
<dbReference type="InterPro" id="IPR046802">
    <property type="entry name" value="OpcA_G6PD_C"/>
</dbReference>
<organism evidence="2 3">
    <name type="scientific">Deinococcus ruber</name>
    <dbReference type="NCBI Taxonomy" id="1848197"/>
    <lineage>
        <taxon>Bacteria</taxon>
        <taxon>Thermotogati</taxon>
        <taxon>Deinococcota</taxon>
        <taxon>Deinococci</taxon>
        <taxon>Deinococcales</taxon>
        <taxon>Deinococcaceae</taxon>
        <taxon>Deinococcus</taxon>
    </lineage>
</organism>
<dbReference type="PANTHER" id="PTHR38658:SF1">
    <property type="entry name" value="OXPP CYCLE PROTEIN OPCA-RELATED"/>
    <property type="match status" value="1"/>
</dbReference>
<name>A0A918F0R8_9DEIO</name>
<reference evidence="2" key="2">
    <citation type="submission" date="2020-09" db="EMBL/GenBank/DDBJ databases">
        <authorList>
            <person name="Sun Q."/>
            <person name="Ohkuma M."/>
        </authorList>
    </citation>
    <scope>NUCLEOTIDE SEQUENCE</scope>
    <source>
        <strain evidence="2">JCM 31311</strain>
    </source>
</reference>
<dbReference type="Pfam" id="PF20171">
    <property type="entry name" value="OpcA_G6PD_C"/>
    <property type="match status" value="1"/>
</dbReference>
<dbReference type="Proteomes" id="UP000603865">
    <property type="component" value="Unassembled WGS sequence"/>
</dbReference>
<keyword evidence="3" id="KW-1185">Reference proteome</keyword>